<protein>
    <recommendedName>
        <fullName evidence="4">Metallopeptidase family protein</fullName>
    </recommendedName>
</protein>
<proteinExistence type="predicted"/>
<evidence type="ECO:0000313" key="3">
    <source>
        <dbReference type="Proteomes" id="UP000230970"/>
    </source>
</evidence>
<dbReference type="Gene3D" id="3.30.2010.20">
    <property type="match status" value="1"/>
</dbReference>
<dbReference type="EMBL" id="PFNJ01000004">
    <property type="protein sequence ID" value="PIZ43903.1"/>
    <property type="molecule type" value="Genomic_DNA"/>
</dbReference>
<dbReference type="SUPFAM" id="SSF55486">
    <property type="entry name" value="Metalloproteases ('zincins'), catalytic domain"/>
    <property type="match status" value="1"/>
</dbReference>
<keyword evidence="1" id="KW-0812">Transmembrane</keyword>
<dbReference type="Proteomes" id="UP000230970">
    <property type="component" value="Unassembled WGS sequence"/>
</dbReference>
<gene>
    <name evidence="2" type="ORF">COY34_00135</name>
</gene>
<comment type="caution">
    <text evidence="2">The sequence shown here is derived from an EMBL/GenBank/DDBJ whole genome shotgun (WGS) entry which is preliminary data.</text>
</comment>
<organism evidence="2 3">
    <name type="scientific">candidate division WWE3 bacterium CG_4_10_14_0_2_um_filter_42_8</name>
    <dbReference type="NCBI Taxonomy" id="1975074"/>
    <lineage>
        <taxon>Bacteria</taxon>
        <taxon>Katanobacteria</taxon>
    </lineage>
</organism>
<dbReference type="CDD" id="cd12952">
    <property type="entry name" value="MMP_ACEL2062"/>
    <property type="match status" value="1"/>
</dbReference>
<dbReference type="InterPro" id="IPR010428">
    <property type="entry name" value="Zincin_1"/>
</dbReference>
<keyword evidence="1" id="KW-0472">Membrane</keyword>
<accession>A0A2M7TE67</accession>
<reference evidence="3" key="1">
    <citation type="submission" date="2017-09" db="EMBL/GenBank/DDBJ databases">
        <title>Depth-based differentiation of microbial function through sediment-hosted aquifers and enrichment of novel symbionts in the deep terrestrial subsurface.</title>
        <authorList>
            <person name="Probst A.J."/>
            <person name="Ladd B."/>
            <person name="Jarett J.K."/>
            <person name="Geller-Mcgrath D.E."/>
            <person name="Sieber C.M.K."/>
            <person name="Emerson J.B."/>
            <person name="Anantharaman K."/>
            <person name="Thomas B.C."/>
            <person name="Malmstrom R."/>
            <person name="Stieglmeier M."/>
            <person name="Klingl A."/>
            <person name="Woyke T."/>
            <person name="Ryan C.M."/>
            <person name="Banfield J.F."/>
        </authorList>
    </citation>
    <scope>NUCLEOTIDE SEQUENCE [LARGE SCALE GENOMIC DNA]</scope>
</reference>
<sequence>MIFVIFRSRSGKRIFYFPLLVLYTPLFFGYNEIMKPFDFEALVNQALTELPPEFKRQLDNVAVVIEEWPTEEDLQSIKAKPGTLLFGLYRGVPKIARGANYSSLPDKIAIFSGPILSSSPNAISAKQKIKEVILHEIGHHFGLREDEIRKAERRRKSGGG</sequence>
<dbReference type="AlphaFoldDB" id="A0A2M7TE67"/>
<feature type="transmembrane region" description="Helical" evidence="1">
    <location>
        <begin position="14"/>
        <end position="30"/>
    </location>
</feature>
<name>A0A2M7TE67_UNCKA</name>
<dbReference type="Pfam" id="PF06262">
    <property type="entry name" value="Zincin_1"/>
    <property type="match status" value="1"/>
</dbReference>
<evidence type="ECO:0000313" key="2">
    <source>
        <dbReference type="EMBL" id="PIZ43903.1"/>
    </source>
</evidence>
<evidence type="ECO:0008006" key="4">
    <source>
        <dbReference type="Google" id="ProtNLM"/>
    </source>
</evidence>
<evidence type="ECO:0000256" key="1">
    <source>
        <dbReference type="SAM" id="Phobius"/>
    </source>
</evidence>
<dbReference type="InterPro" id="IPR038555">
    <property type="entry name" value="Zincin_1_sf"/>
</dbReference>
<keyword evidence="1" id="KW-1133">Transmembrane helix</keyword>